<protein>
    <submittedName>
        <fullName evidence="3">Predicted protein</fullName>
    </submittedName>
</protein>
<keyword evidence="4" id="KW-1185">Reference proteome</keyword>
<keyword evidence="1" id="KW-0175">Coiled coil</keyword>
<dbReference type="Proteomes" id="UP000001876">
    <property type="component" value="Unassembled WGS sequence"/>
</dbReference>
<organism evidence="4">
    <name type="scientific">Micromonas pusilla (strain CCMP1545)</name>
    <name type="common">Picoplanktonic green alga</name>
    <dbReference type="NCBI Taxonomy" id="564608"/>
    <lineage>
        <taxon>Eukaryota</taxon>
        <taxon>Viridiplantae</taxon>
        <taxon>Chlorophyta</taxon>
        <taxon>Mamiellophyceae</taxon>
        <taxon>Mamiellales</taxon>
        <taxon>Mamiellaceae</taxon>
        <taxon>Micromonas</taxon>
    </lineage>
</organism>
<dbReference type="EMBL" id="GG663739">
    <property type="protein sequence ID" value="EEH57151.1"/>
    <property type="molecule type" value="Genomic_DNA"/>
</dbReference>
<feature type="region of interest" description="Disordered" evidence="2">
    <location>
        <begin position="77"/>
        <end position="190"/>
    </location>
</feature>
<dbReference type="STRING" id="564608.C1MSK6"/>
<dbReference type="OMA" id="EIDEHEC"/>
<reference evidence="3 4" key="1">
    <citation type="journal article" date="2009" name="Science">
        <title>Green evolution and dynamic adaptations revealed by genomes of the marine picoeukaryotes Micromonas.</title>
        <authorList>
            <person name="Worden A.Z."/>
            <person name="Lee J.H."/>
            <person name="Mock T."/>
            <person name="Rouze P."/>
            <person name="Simmons M.P."/>
            <person name="Aerts A.L."/>
            <person name="Allen A.E."/>
            <person name="Cuvelier M.L."/>
            <person name="Derelle E."/>
            <person name="Everett M.V."/>
            <person name="Foulon E."/>
            <person name="Grimwood J."/>
            <person name="Gundlach H."/>
            <person name="Henrissat B."/>
            <person name="Napoli C."/>
            <person name="McDonald S.M."/>
            <person name="Parker M.S."/>
            <person name="Rombauts S."/>
            <person name="Salamov A."/>
            <person name="Von Dassow P."/>
            <person name="Badger J.H."/>
            <person name="Coutinho P.M."/>
            <person name="Demir E."/>
            <person name="Dubchak I."/>
            <person name="Gentemann C."/>
            <person name="Eikrem W."/>
            <person name="Gready J.E."/>
            <person name="John U."/>
            <person name="Lanier W."/>
            <person name="Lindquist E.A."/>
            <person name="Lucas S."/>
            <person name="Mayer K.F."/>
            <person name="Moreau H."/>
            <person name="Not F."/>
            <person name="Otillar R."/>
            <person name="Panaud O."/>
            <person name="Pangilinan J."/>
            <person name="Paulsen I."/>
            <person name="Piegu B."/>
            <person name="Poliakov A."/>
            <person name="Robbens S."/>
            <person name="Schmutz J."/>
            <person name="Toulza E."/>
            <person name="Wyss T."/>
            <person name="Zelensky A."/>
            <person name="Zhou K."/>
            <person name="Armbrust E.V."/>
            <person name="Bhattacharya D."/>
            <person name="Goodenough U.W."/>
            <person name="Van de Peer Y."/>
            <person name="Grigoriev I.V."/>
        </authorList>
    </citation>
    <scope>NUCLEOTIDE SEQUENCE [LARGE SCALE GENOMIC DNA]</scope>
    <source>
        <strain evidence="3 4">CCMP1545</strain>
    </source>
</reference>
<evidence type="ECO:0000256" key="1">
    <source>
        <dbReference type="SAM" id="Coils"/>
    </source>
</evidence>
<name>C1MSK6_MICPC</name>
<dbReference type="KEGG" id="mpp:MICPUCDRAFT_57727"/>
<accession>C1MSK6</accession>
<feature type="compositionally biased region" description="Basic residues" evidence="2">
    <location>
        <begin position="172"/>
        <end position="190"/>
    </location>
</feature>
<evidence type="ECO:0000313" key="3">
    <source>
        <dbReference type="EMBL" id="EEH57151.1"/>
    </source>
</evidence>
<sequence>MSAADALTQDDWVPAQEVFESGADFRFAESARMCRKRMREIEERDANGEEDMEEEIDEHECERLRKAARPTYEQVVGKASGRAWKPRAEKRAASFMKPQTGGMKTWAQKMEEKAKKKAFATEMRSRQDDARAARKKEHERLAAKKKQKQENVMKTGLGNFKDQVTTQATVAKRSRKNDKRVKKQKALKMT</sequence>
<evidence type="ECO:0000256" key="2">
    <source>
        <dbReference type="SAM" id="MobiDB-lite"/>
    </source>
</evidence>
<dbReference type="GeneID" id="9683802"/>
<feature type="coiled-coil region" evidence="1">
    <location>
        <begin position="38"/>
        <end position="69"/>
    </location>
</feature>
<feature type="compositionally biased region" description="Basic and acidic residues" evidence="2">
    <location>
        <begin position="123"/>
        <end position="142"/>
    </location>
</feature>
<evidence type="ECO:0000313" key="4">
    <source>
        <dbReference type="Proteomes" id="UP000001876"/>
    </source>
</evidence>
<dbReference type="RefSeq" id="XP_003058696.1">
    <property type="nucleotide sequence ID" value="XM_003058650.1"/>
</dbReference>
<proteinExistence type="predicted"/>
<dbReference type="AlphaFoldDB" id="C1MSK6"/>
<gene>
    <name evidence="3" type="ORF">MICPUCDRAFT_57727</name>
</gene>
<dbReference type="OrthoDB" id="514951at2759"/>